<protein>
    <submittedName>
        <fullName evidence="1">Uncharacterized protein</fullName>
    </submittedName>
</protein>
<evidence type="ECO:0000313" key="2">
    <source>
        <dbReference type="Proteomes" id="UP000294752"/>
    </source>
</evidence>
<evidence type="ECO:0000313" key="1">
    <source>
        <dbReference type="EMBL" id="TDS12270.1"/>
    </source>
</evidence>
<reference evidence="1 2" key="1">
    <citation type="submission" date="2019-03" db="EMBL/GenBank/DDBJ databases">
        <title>Genomic Encyclopedia of Type Strains, Phase III (KMG-III): the genomes of soil and plant-associated and newly described type strains.</title>
        <authorList>
            <person name="Whitman W."/>
        </authorList>
    </citation>
    <scope>NUCLEOTIDE SEQUENCE [LARGE SCALE GENOMIC DNA]</scope>
    <source>
        <strain evidence="1 2">CGMCC 1.12801</strain>
    </source>
</reference>
<name>A0A4R7CVQ8_9SPHI</name>
<accession>A0A4R7CVQ8</accession>
<keyword evidence="2" id="KW-1185">Reference proteome</keyword>
<proteinExistence type="predicted"/>
<dbReference type="Proteomes" id="UP000294752">
    <property type="component" value="Unassembled WGS sequence"/>
</dbReference>
<dbReference type="EMBL" id="SNZV01000006">
    <property type="protein sequence ID" value="TDS12270.1"/>
    <property type="molecule type" value="Genomic_DNA"/>
</dbReference>
<sequence>MLENKLHPFRGIGFWNHDDVVAEFKIRCFHHFERMLSFIPVLLSFSIRLINLFSRGKHKNIGIVNILFRQFDYFF</sequence>
<gene>
    <name evidence="1" type="ORF">B0I21_106126</name>
</gene>
<comment type="caution">
    <text evidence="1">The sequence shown here is derived from an EMBL/GenBank/DDBJ whole genome shotgun (WGS) entry which is preliminary data.</text>
</comment>
<organism evidence="1 2">
    <name type="scientific">Sphingobacterium paludis</name>
    <dbReference type="NCBI Taxonomy" id="1476465"/>
    <lineage>
        <taxon>Bacteria</taxon>
        <taxon>Pseudomonadati</taxon>
        <taxon>Bacteroidota</taxon>
        <taxon>Sphingobacteriia</taxon>
        <taxon>Sphingobacteriales</taxon>
        <taxon>Sphingobacteriaceae</taxon>
        <taxon>Sphingobacterium</taxon>
    </lineage>
</organism>
<dbReference type="AlphaFoldDB" id="A0A4R7CVQ8"/>